<dbReference type="EMBL" id="BHWB01000002">
    <property type="protein sequence ID" value="GCB33708.1"/>
    <property type="molecule type" value="Genomic_DNA"/>
</dbReference>
<proteinExistence type="predicted"/>
<dbReference type="Proteomes" id="UP000288079">
    <property type="component" value="Unassembled WGS sequence"/>
</dbReference>
<protein>
    <submittedName>
        <fullName evidence="1">Uncharacterized protein</fullName>
    </submittedName>
</protein>
<dbReference type="RefSeq" id="WP_160119365.1">
    <property type="nucleotide sequence ID" value="NZ_BHWB01000002.1"/>
</dbReference>
<reference evidence="1 2" key="1">
    <citation type="submission" date="2018-10" db="EMBL/GenBank/DDBJ databases">
        <title>Draft Genome Sequence of Bacteroides sp. KCTC 15687.</title>
        <authorList>
            <person name="Yu S.Y."/>
            <person name="Kim J.S."/>
            <person name="Oh B.S."/>
            <person name="Park S.H."/>
            <person name="Kang S.W."/>
            <person name="Park J.E."/>
            <person name="Choi S.H."/>
            <person name="Han K.I."/>
            <person name="Lee K.C."/>
            <person name="Eom M.K."/>
            <person name="Suh M.K."/>
            <person name="Lee D.H."/>
            <person name="Yoon H."/>
            <person name="Kim B."/>
            <person name="Yang S.J."/>
            <person name="Lee J.S."/>
            <person name="Lee J.H."/>
        </authorList>
    </citation>
    <scope>NUCLEOTIDE SEQUENCE [LARGE SCALE GENOMIC DNA]</scope>
    <source>
        <strain evidence="1 2">KCTC 15687</strain>
    </source>
</reference>
<gene>
    <name evidence="1" type="ORF">KGMB02408_06530</name>
</gene>
<accession>A0A401LQ81</accession>
<evidence type="ECO:0000313" key="1">
    <source>
        <dbReference type="EMBL" id="GCB33708.1"/>
    </source>
</evidence>
<sequence>MGCSGNGKILYGAALESYFLMERRLFSEGKIDKTKIASFYKFEEEV</sequence>
<comment type="caution">
    <text evidence="1">The sequence shown here is derived from an EMBL/GenBank/DDBJ whole genome shotgun (WGS) entry which is preliminary data.</text>
</comment>
<keyword evidence="2" id="KW-1185">Reference proteome</keyword>
<organism evidence="1 2">
    <name type="scientific">Bacteroides faecalis</name>
    <dbReference type="NCBI Taxonomy" id="2447885"/>
    <lineage>
        <taxon>Bacteria</taxon>
        <taxon>Pseudomonadati</taxon>
        <taxon>Bacteroidota</taxon>
        <taxon>Bacteroidia</taxon>
        <taxon>Bacteroidales</taxon>
        <taxon>Bacteroidaceae</taxon>
        <taxon>Bacteroides</taxon>
    </lineage>
</organism>
<dbReference type="AlphaFoldDB" id="A0A401LQ81"/>
<name>A0A401LQ81_9BACE</name>
<evidence type="ECO:0000313" key="2">
    <source>
        <dbReference type="Proteomes" id="UP000288079"/>
    </source>
</evidence>